<dbReference type="AlphaFoldDB" id="A0AAD1VSC6"/>
<protein>
    <submittedName>
        <fullName evidence="1">Uncharacterized protein</fullName>
    </submittedName>
</protein>
<dbReference type="Proteomes" id="UP001295444">
    <property type="component" value="Chromosome 02"/>
</dbReference>
<reference evidence="1" key="1">
    <citation type="submission" date="2022-03" db="EMBL/GenBank/DDBJ databases">
        <authorList>
            <person name="Alioto T."/>
            <person name="Alioto T."/>
            <person name="Gomez Garrido J."/>
        </authorList>
    </citation>
    <scope>NUCLEOTIDE SEQUENCE</scope>
</reference>
<dbReference type="EMBL" id="OW240913">
    <property type="protein sequence ID" value="CAH2249927.1"/>
    <property type="molecule type" value="Genomic_DNA"/>
</dbReference>
<sequence length="74" mass="8500">MYRTPYRKAADRISSLSWGDLRTPATKGDILSILQNLRTLFRSDMAILQEEVTTVTGRVKDAEEDNATKQRRRS</sequence>
<organism evidence="1 2">
    <name type="scientific">Pelobates cultripes</name>
    <name type="common">Western spadefoot toad</name>
    <dbReference type="NCBI Taxonomy" id="61616"/>
    <lineage>
        <taxon>Eukaryota</taxon>
        <taxon>Metazoa</taxon>
        <taxon>Chordata</taxon>
        <taxon>Craniata</taxon>
        <taxon>Vertebrata</taxon>
        <taxon>Euteleostomi</taxon>
        <taxon>Amphibia</taxon>
        <taxon>Batrachia</taxon>
        <taxon>Anura</taxon>
        <taxon>Pelobatoidea</taxon>
        <taxon>Pelobatidae</taxon>
        <taxon>Pelobates</taxon>
    </lineage>
</organism>
<evidence type="ECO:0000313" key="1">
    <source>
        <dbReference type="EMBL" id="CAH2249927.1"/>
    </source>
</evidence>
<keyword evidence="2" id="KW-1185">Reference proteome</keyword>
<evidence type="ECO:0000313" key="2">
    <source>
        <dbReference type="Proteomes" id="UP001295444"/>
    </source>
</evidence>
<gene>
    <name evidence="1" type="ORF">PECUL_23A025420</name>
</gene>
<proteinExistence type="predicted"/>
<name>A0AAD1VSC6_PELCU</name>
<accession>A0AAD1VSC6</accession>